<feature type="transmembrane region" description="Helical" evidence="4">
    <location>
        <begin position="333"/>
        <end position="356"/>
    </location>
</feature>
<accession>A0A6S7EGH2</accession>
<evidence type="ECO:0000256" key="1">
    <source>
        <dbReference type="ARBA" id="ARBA00022692"/>
    </source>
</evidence>
<reference evidence="6 7" key="1">
    <citation type="submission" date="2020-04" db="EMBL/GenBank/DDBJ databases">
        <authorList>
            <person name="De Canck E."/>
        </authorList>
    </citation>
    <scope>NUCLEOTIDE SEQUENCE [LARGE SCALE GENOMIC DNA]</scope>
    <source>
        <strain evidence="6 7">LMG 3328</strain>
    </source>
</reference>
<feature type="transmembrane region" description="Helical" evidence="4">
    <location>
        <begin position="102"/>
        <end position="120"/>
    </location>
</feature>
<feature type="transmembrane region" description="Helical" evidence="4">
    <location>
        <begin position="283"/>
        <end position="302"/>
    </location>
</feature>
<evidence type="ECO:0000313" key="7">
    <source>
        <dbReference type="Proteomes" id="UP000494122"/>
    </source>
</evidence>
<gene>
    <name evidence="6" type="primary">rfnT</name>
    <name evidence="6" type="ORF">LMG3328_04816</name>
</gene>
<keyword evidence="3 4" id="KW-0472">Membrane</keyword>
<feature type="transmembrane region" description="Helical" evidence="4">
    <location>
        <begin position="309"/>
        <end position="327"/>
    </location>
</feature>
<dbReference type="AlphaFoldDB" id="A0A6S7EGH2"/>
<dbReference type="Pfam" id="PF07690">
    <property type="entry name" value="MFS_1"/>
    <property type="match status" value="1"/>
</dbReference>
<dbReference type="EMBL" id="CADILE010000016">
    <property type="protein sequence ID" value="CAB3911386.1"/>
    <property type="molecule type" value="Genomic_DNA"/>
</dbReference>
<dbReference type="PANTHER" id="PTHR23534:SF1">
    <property type="entry name" value="MAJOR FACILITATOR SUPERFAMILY PROTEIN"/>
    <property type="match status" value="1"/>
</dbReference>
<evidence type="ECO:0000256" key="3">
    <source>
        <dbReference type="ARBA" id="ARBA00023136"/>
    </source>
</evidence>
<dbReference type="PROSITE" id="PS50850">
    <property type="entry name" value="MFS"/>
    <property type="match status" value="1"/>
</dbReference>
<name>A0A6S7EGH2_9BURK</name>
<organism evidence="6 7">
    <name type="scientific">Achromobacter ruhlandii</name>
    <dbReference type="NCBI Taxonomy" id="72557"/>
    <lineage>
        <taxon>Bacteria</taxon>
        <taxon>Pseudomonadati</taxon>
        <taxon>Pseudomonadota</taxon>
        <taxon>Betaproteobacteria</taxon>
        <taxon>Burkholderiales</taxon>
        <taxon>Alcaligenaceae</taxon>
        <taxon>Achromobacter</taxon>
    </lineage>
</organism>
<dbReference type="Gene3D" id="1.20.1250.20">
    <property type="entry name" value="MFS general substrate transporter like domains"/>
    <property type="match status" value="1"/>
</dbReference>
<feature type="domain" description="Major facilitator superfamily (MFS) profile" evidence="5">
    <location>
        <begin position="244"/>
        <end position="431"/>
    </location>
</feature>
<keyword evidence="1 4" id="KW-0812">Transmembrane</keyword>
<keyword evidence="2 4" id="KW-1133">Transmembrane helix</keyword>
<sequence length="431" mass="44410">MSFTPKSASIQWGLSNPRSLFLPMPSSPSPATGRRNARILAVCQGLFIAAISIDLTLTALTGHMLAPDKALSTLPFALITVAGAVVTWFASLLMQRIGRRNGFALGALAGAAGGGISVWAVFHADFWAFCAGTALVGVFQAFAQYYRLAAADAVEPAAKSRAISVVMTGGVIAAIAGPALAAWSRDLFAPVTFAGAYLMVALLALLSAALLFGFYRDTEAPVAAGEVQGGLPARPLRAVARQPVFIAALANNVVGSVSMMFIMTAAPLAAVACSHSIGDGANIMQWHLVGMYAPAFFAGALIQRFGLPRVLGAGMLLNVACALIAMASPSLPAFYAALFCLGVGWNFMFVGGTTLLAQSYRPSERARAQGAAEMLRYAATAVATLAAGPALDAFGWEALNAAMLPVVLAAGLMTWHWARGSARAATAAGPA</sequence>
<feature type="transmembrane region" description="Helical" evidence="4">
    <location>
        <begin position="244"/>
        <end position="271"/>
    </location>
</feature>
<protein>
    <submittedName>
        <fullName evidence="6">Riboflavin transporter RfnT</fullName>
    </submittedName>
</protein>
<evidence type="ECO:0000256" key="2">
    <source>
        <dbReference type="ARBA" id="ARBA00022989"/>
    </source>
</evidence>
<feature type="transmembrane region" description="Helical" evidence="4">
    <location>
        <begin position="126"/>
        <end position="150"/>
    </location>
</feature>
<feature type="transmembrane region" description="Helical" evidence="4">
    <location>
        <begin position="162"/>
        <end position="183"/>
    </location>
</feature>
<dbReference type="Proteomes" id="UP000494122">
    <property type="component" value="Unassembled WGS sequence"/>
</dbReference>
<dbReference type="InterPro" id="IPR011701">
    <property type="entry name" value="MFS"/>
</dbReference>
<dbReference type="GO" id="GO:0022857">
    <property type="term" value="F:transmembrane transporter activity"/>
    <property type="evidence" value="ECO:0007669"/>
    <property type="project" value="InterPro"/>
</dbReference>
<dbReference type="PANTHER" id="PTHR23534">
    <property type="entry name" value="MFS PERMEASE"/>
    <property type="match status" value="1"/>
</dbReference>
<dbReference type="InterPro" id="IPR020846">
    <property type="entry name" value="MFS_dom"/>
</dbReference>
<feature type="transmembrane region" description="Helical" evidence="4">
    <location>
        <begin position="72"/>
        <end position="90"/>
    </location>
</feature>
<feature type="transmembrane region" description="Helical" evidence="4">
    <location>
        <begin position="402"/>
        <end position="418"/>
    </location>
</feature>
<dbReference type="SUPFAM" id="SSF103473">
    <property type="entry name" value="MFS general substrate transporter"/>
    <property type="match status" value="1"/>
</dbReference>
<feature type="transmembrane region" description="Helical" evidence="4">
    <location>
        <begin position="195"/>
        <end position="215"/>
    </location>
</feature>
<feature type="transmembrane region" description="Helical" evidence="4">
    <location>
        <begin position="377"/>
        <end position="396"/>
    </location>
</feature>
<evidence type="ECO:0000313" key="6">
    <source>
        <dbReference type="EMBL" id="CAB3911386.1"/>
    </source>
</evidence>
<evidence type="ECO:0000256" key="4">
    <source>
        <dbReference type="SAM" id="Phobius"/>
    </source>
</evidence>
<evidence type="ECO:0000259" key="5">
    <source>
        <dbReference type="PROSITE" id="PS50850"/>
    </source>
</evidence>
<feature type="transmembrane region" description="Helical" evidence="4">
    <location>
        <begin position="39"/>
        <end position="60"/>
    </location>
</feature>
<dbReference type="InterPro" id="IPR036259">
    <property type="entry name" value="MFS_trans_sf"/>
</dbReference>
<proteinExistence type="predicted"/>